<gene>
    <name evidence="3" type="ORF">PTD2_06754</name>
</gene>
<keyword evidence="1" id="KW-0472">Membrane</keyword>
<dbReference type="PANTHER" id="PTHR38690:SF1">
    <property type="entry name" value="PROTEASE"/>
    <property type="match status" value="1"/>
</dbReference>
<organism evidence="3 4">
    <name type="scientific">Pseudoalteromonas tunicata D2</name>
    <dbReference type="NCBI Taxonomy" id="87626"/>
    <lineage>
        <taxon>Bacteria</taxon>
        <taxon>Pseudomonadati</taxon>
        <taxon>Pseudomonadota</taxon>
        <taxon>Gammaproteobacteria</taxon>
        <taxon>Alteromonadales</taxon>
        <taxon>Pseudoalteromonadaceae</taxon>
        <taxon>Pseudoalteromonas</taxon>
    </lineage>
</organism>
<keyword evidence="4" id="KW-1185">Reference proteome</keyword>
<keyword evidence="1" id="KW-1133">Transmembrane helix</keyword>
<evidence type="ECO:0000313" key="3">
    <source>
        <dbReference type="EMBL" id="EAR28721.1"/>
    </source>
</evidence>
<feature type="domain" description="YhdP central" evidence="2">
    <location>
        <begin position="7"/>
        <end position="1242"/>
    </location>
</feature>
<dbReference type="Proteomes" id="UP000006201">
    <property type="component" value="Unassembled WGS sequence"/>
</dbReference>
<sequence>MQHVSKWCFFCLRKVWQFTAVTLVLLAVIISVLKYSLPYANQYKADFEALIAEQFGVDLYIGSISATWQNNGPALVLNNISFQPNDLAPVDLLIAQTRLQINIWQSMLDRQIRSSYFVLDGVTATIKTAELFKSQEQDTASSTGQIELIESLFLGNIGHFALENSTLELYLANGQRRTIVLEKVSWQNLDQKHQGQGRISLPGIAENSLNVIFNLYGEAFSSAFGELYVAGNKLSLAPLLAEVTPSHIKELKSDVNFELWARIDDKSVKSLQVEWLPSSLQWQYNDAAQRFSVESGSLRWQPKDNGWQLATSSLKLSANQKEWPDLGLEVSKNNGQLVGQFAHLNLAILRQFAQFEPGDTLQELIARQPTGMIEEGYFKFSDNENWLTVINAQKVGWNNIDDLPGMQDLDLNFVMQPQKGRLSVSGSDNYILTGNLFSQAISYQQLNFDLDIIKKNEQWQLKTNNFWMHNQELSLGAEGMLTLGKKNAMSLYLEVIGPPALSARQYYPRGYLPQATIDYLNGAIKGGEITQAQLLWYGALNGFPYQDQSGKFEVRAQIQQGEFQFEPSWPTITDLAAELVFSGNRMDIYSQQGQLVNLPIKDNVSVSIDDLTHAAFLTVAIDTQVEAQRLAPFFAATPLADPLESILQIVQGKGEVKGQVNLTVGLDEPNVIASGAIDLNKANIYLTQPGLPLERLQGILKFENESISLKSAKASWLGLPVEFDIVGKQQKAGYQVKVDLNANWPVEQFIGLGNGLLSGYLTEQLPLKADVALNFPAKGFSYQADVYSDLSGLVSSLPEPFNKTAQQKWQLKGQVRGDDISNLITIGIDNKLYFNGILANDTGTLTHAHIIVGEHDLGLNQKDFDVSVDLKQANLNQWIPFIDHLLHVGDASIDSGLLPPLVKVQGTIDQADLSGVLFNELDFKLDNLDQAVEIKLMGKELRSQVSIPKVLAQRPINIDTDYLRINLPSAASEPAIANENSEWLKNLPAIRFQCGDCRIDQYQLDKVQLNLDPATDGIMISDLIIDKGKHNLVAKGAWQAGQTKLAGQFSSSDIGELFDEYDLTSSIKDSKAQTTFNLAWVGTPYEFDAKSLTGQLQLDLGEGHLTEVSDGGARVFSLLSLDSLVRKLKLDFRDVFAKGFFYNSLKGSMQIENGIATTKNTKIDGVPADISIAGYANLTTKEINYNLAVAPEVTSSLPVLLGWLAGPVPGLAALAIDKVIHSARVISEINFRIDGTMDKPVVTELGRKSREVELPQELKIPTPEPNSEIK</sequence>
<proteinExistence type="predicted"/>
<feature type="transmembrane region" description="Helical" evidence="1">
    <location>
        <begin position="15"/>
        <end position="37"/>
    </location>
</feature>
<dbReference type="NCBIfam" id="TIGR02099">
    <property type="entry name" value="YhdP family protein"/>
    <property type="match status" value="1"/>
</dbReference>
<evidence type="ECO:0000313" key="4">
    <source>
        <dbReference type="Proteomes" id="UP000006201"/>
    </source>
</evidence>
<dbReference type="AlphaFoldDB" id="A4C806"/>
<protein>
    <recommendedName>
        <fullName evidence="2">YhdP central domain-containing protein</fullName>
    </recommendedName>
</protein>
<evidence type="ECO:0000256" key="1">
    <source>
        <dbReference type="SAM" id="Phobius"/>
    </source>
</evidence>
<dbReference type="InterPro" id="IPR011836">
    <property type="entry name" value="YhdP"/>
</dbReference>
<comment type="caution">
    <text evidence="3">The sequence shown here is derived from an EMBL/GenBank/DDBJ whole genome shotgun (WGS) entry which is preliminary data.</text>
</comment>
<dbReference type="InterPro" id="IPR025263">
    <property type="entry name" value="YhdP_central"/>
</dbReference>
<dbReference type="Pfam" id="PF13116">
    <property type="entry name" value="YhdP"/>
    <property type="match status" value="1"/>
</dbReference>
<dbReference type="EMBL" id="AAOH01000003">
    <property type="protein sequence ID" value="EAR28721.1"/>
    <property type="molecule type" value="Genomic_DNA"/>
</dbReference>
<evidence type="ECO:0000259" key="2">
    <source>
        <dbReference type="Pfam" id="PF13116"/>
    </source>
</evidence>
<dbReference type="HOGENOM" id="CLU_003522_0_0_6"/>
<keyword evidence="1" id="KW-0812">Transmembrane</keyword>
<accession>A4C806</accession>
<dbReference type="STRING" id="87626.PTD2_06754"/>
<dbReference type="eggNOG" id="COG3164">
    <property type="taxonomic scope" value="Bacteria"/>
</dbReference>
<dbReference type="OrthoDB" id="9762238at2"/>
<reference evidence="3 4" key="1">
    <citation type="submission" date="2006-02" db="EMBL/GenBank/DDBJ databases">
        <authorList>
            <person name="Moran M.A."/>
            <person name="Kjelleberg S."/>
            <person name="Egan S."/>
            <person name="Saunders N."/>
            <person name="Thomas T."/>
            <person name="Ferriera S."/>
            <person name="Johnson J."/>
            <person name="Kravitz S."/>
            <person name="Halpern A."/>
            <person name="Remington K."/>
            <person name="Beeson K."/>
            <person name="Tran B."/>
            <person name="Rogers Y.-H."/>
            <person name="Friedman R."/>
            <person name="Venter J.C."/>
        </authorList>
    </citation>
    <scope>NUCLEOTIDE SEQUENCE [LARGE SCALE GENOMIC DNA]</scope>
    <source>
        <strain evidence="3 4">D2</strain>
    </source>
</reference>
<name>A4C806_9GAMM</name>
<dbReference type="PANTHER" id="PTHR38690">
    <property type="entry name" value="PROTEASE-RELATED"/>
    <property type="match status" value="1"/>
</dbReference>